<dbReference type="Pfam" id="PF14520">
    <property type="entry name" value="HHH_5"/>
    <property type="match status" value="1"/>
</dbReference>
<dbReference type="SUPFAM" id="SSF47794">
    <property type="entry name" value="Rad51 N-terminal domain-like"/>
    <property type="match status" value="1"/>
</dbReference>
<reference evidence="9" key="1">
    <citation type="journal article" date="2017" name="Elife">
        <title>The kinetoplastid-infecting Bodo saltans virus (BsV), a window into the most abundant giant viruses in the sea.</title>
        <authorList>
            <person name="Deeg C.M."/>
            <person name="Chow C.-E.T."/>
            <person name="Suttle C.A."/>
        </authorList>
    </citation>
    <scope>NUCLEOTIDE SEQUENCE</scope>
    <source>
        <strain evidence="9">NG1</strain>
    </source>
</reference>
<dbReference type="SMART" id="SM00532">
    <property type="entry name" value="LIGANc"/>
    <property type="match status" value="1"/>
</dbReference>
<dbReference type="InterPro" id="IPR004150">
    <property type="entry name" value="NAD_DNA_ligase_OB"/>
</dbReference>
<organism evidence="9">
    <name type="scientific">Bodo saltans virus</name>
    <dbReference type="NCBI Taxonomy" id="2024608"/>
    <lineage>
        <taxon>Viruses</taxon>
        <taxon>Varidnaviria</taxon>
        <taxon>Bamfordvirae</taxon>
        <taxon>Nucleocytoviricota</taxon>
        <taxon>Megaviricetes</taxon>
        <taxon>Imitervirales</taxon>
        <taxon>Mimiviridae</taxon>
        <taxon>Klosneuvirinae</taxon>
        <taxon>Theiavirus</taxon>
        <taxon>Theiavirus salishense</taxon>
    </lineage>
</organism>
<dbReference type="SUPFAM" id="SSF56091">
    <property type="entry name" value="DNA ligase/mRNA capping enzyme, catalytic domain"/>
    <property type="match status" value="1"/>
</dbReference>
<sequence length="629" mass="71317">MEKNPTKYAEQLSIDDLAKLLTKLSDAYYNTGEALVSDEIYDKMFDVLKERDPKNNYFKNVGAPIKVSKEKVKLPFEMGSLVKIKPDKNILGGWIKKYKGKYFLSDKLDGASAQIYKNNSGKIFMYSRGDGTDGQDITHLLKYVASKKIIDSIPNGTSIRGEMIISKVQFKKIKDKMKNARNAVAGLINSKTIDTDVAKITDFVPYAILNPRYSYEKQMELLDSWGFDTVEYKFVNTLSEDILKKYLIERKEKTNYEMDGIVCIDCSVVYSHSGGYNDHEFAFKMILDDQIAETTVEEVLWDPSKDGYLKPKIRVKPIDLVGTTITFVTAFNAKYVYDNKINNGTIVKIIRSGDVIPYIHEIVKQSKEPQMPQFPYKWNSTGVDLILKDETDSNGLQIVAIKLLLHFFTTIGVKYLSEGIITKLVEKNYTTVESIIAAKKEDLYLIDGLGKKMVDKIYVEIDRAFAEMTLETFMAASNKLGRGLGEKKIAEILSMYPQILKEPTKGLYDKIMLVPGFSNTTAELFVSNLENFKKFYNNIAKIKDLTRFDKVCTKIIGNKFKDQTIVFTGIRDTELEKYIISNGGKISTSVSSKTSLLVHADDADTSTSKFVKASELKVKTMKISEFRKI</sequence>
<dbReference type="Pfam" id="PF00533">
    <property type="entry name" value="BRCT"/>
    <property type="match status" value="1"/>
</dbReference>
<dbReference type="InterPro" id="IPR012340">
    <property type="entry name" value="NA-bd_OB-fold"/>
</dbReference>
<keyword evidence="6" id="KW-0520">NAD</keyword>
<dbReference type="Pfam" id="PF03120">
    <property type="entry name" value="OB_DNA_ligase"/>
    <property type="match status" value="1"/>
</dbReference>
<evidence type="ECO:0000259" key="8">
    <source>
        <dbReference type="PROSITE" id="PS50172"/>
    </source>
</evidence>
<evidence type="ECO:0000313" key="9">
    <source>
        <dbReference type="EMBL" id="ATZ80360.1"/>
    </source>
</evidence>
<gene>
    <name evidence="9" type="ORF">BMW23_0302</name>
</gene>
<dbReference type="Proteomes" id="UP000240325">
    <property type="component" value="Segment"/>
</dbReference>
<dbReference type="InterPro" id="IPR001357">
    <property type="entry name" value="BRCT_dom"/>
</dbReference>
<dbReference type="EC" id="6.5.1.2" evidence="1"/>
<accession>A0A2H4UTU1</accession>
<evidence type="ECO:0000256" key="5">
    <source>
        <dbReference type="ARBA" id="ARBA00022833"/>
    </source>
</evidence>
<keyword evidence="10" id="KW-1185">Reference proteome</keyword>
<dbReference type="SUPFAM" id="SSF52113">
    <property type="entry name" value="BRCT domain"/>
    <property type="match status" value="1"/>
</dbReference>
<dbReference type="PROSITE" id="PS50172">
    <property type="entry name" value="BRCT"/>
    <property type="match status" value="1"/>
</dbReference>
<dbReference type="Gene3D" id="1.10.287.610">
    <property type="entry name" value="Helix hairpin bin"/>
    <property type="match status" value="1"/>
</dbReference>
<dbReference type="GO" id="GO:0006281">
    <property type="term" value="P:DNA repair"/>
    <property type="evidence" value="ECO:0007669"/>
    <property type="project" value="InterPro"/>
</dbReference>
<dbReference type="Pfam" id="PF01653">
    <property type="entry name" value="DNA_ligase_aden"/>
    <property type="match status" value="1"/>
</dbReference>
<dbReference type="InterPro" id="IPR001679">
    <property type="entry name" value="DNA_ligase"/>
</dbReference>
<dbReference type="Gene3D" id="3.30.470.30">
    <property type="entry name" value="DNA ligase/mRNA capping enzyme"/>
    <property type="match status" value="1"/>
</dbReference>
<proteinExistence type="predicted"/>
<dbReference type="Gene3D" id="1.10.150.20">
    <property type="entry name" value="5' to 3' exonuclease, C-terminal subdomain"/>
    <property type="match status" value="1"/>
</dbReference>
<comment type="catalytic activity">
    <reaction evidence="7">
        <text>NAD(+) + (deoxyribonucleotide)n-3'-hydroxyl + 5'-phospho-(deoxyribonucleotide)m = (deoxyribonucleotide)n+m + AMP + beta-nicotinamide D-nucleotide.</text>
        <dbReference type="EC" id="6.5.1.2"/>
    </reaction>
</comment>
<dbReference type="InterPro" id="IPR010995">
    <property type="entry name" value="DNA_repair_Rad51/TF_NusA_a-hlx"/>
</dbReference>
<dbReference type="Gene3D" id="2.40.50.140">
    <property type="entry name" value="Nucleic acid-binding proteins"/>
    <property type="match status" value="1"/>
</dbReference>
<name>A0A2H4UTU1_9VIRU</name>
<evidence type="ECO:0000256" key="3">
    <source>
        <dbReference type="ARBA" id="ARBA00022705"/>
    </source>
</evidence>
<evidence type="ECO:0000256" key="4">
    <source>
        <dbReference type="ARBA" id="ARBA00022723"/>
    </source>
</evidence>
<dbReference type="GO" id="GO:0006260">
    <property type="term" value="P:DNA replication"/>
    <property type="evidence" value="ECO:0007669"/>
    <property type="project" value="UniProtKB-KW"/>
</dbReference>
<keyword evidence="5" id="KW-0862">Zinc</keyword>
<evidence type="ECO:0000256" key="2">
    <source>
        <dbReference type="ARBA" id="ARBA00022598"/>
    </source>
</evidence>
<keyword evidence="4" id="KW-0479">Metal-binding</keyword>
<dbReference type="SUPFAM" id="SSF50249">
    <property type="entry name" value="Nucleic acid-binding proteins"/>
    <property type="match status" value="1"/>
</dbReference>
<dbReference type="PIRSF" id="PIRSF001604">
    <property type="entry name" value="LigA"/>
    <property type="match status" value="1"/>
</dbReference>
<evidence type="ECO:0000256" key="7">
    <source>
        <dbReference type="ARBA" id="ARBA00034005"/>
    </source>
</evidence>
<dbReference type="InterPro" id="IPR036420">
    <property type="entry name" value="BRCT_dom_sf"/>
</dbReference>
<evidence type="ECO:0000313" key="10">
    <source>
        <dbReference type="Proteomes" id="UP000240325"/>
    </source>
</evidence>
<evidence type="ECO:0000256" key="6">
    <source>
        <dbReference type="ARBA" id="ARBA00023027"/>
    </source>
</evidence>
<feature type="domain" description="BRCT" evidence="8">
    <location>
        <begin position="555"/>
        <end position="629"/>
    </location>
</feature>
<keyword evidence="3" id="KW-0235">DNA replication</keyword>
<dbReference type="InterPro" id="IPR013839">
    <property type="entry name" value="DNAligase_adenylation"/>
</dbReference>
<evidence type="ECO:0000256" key="1">
    <source>
        <dbReference type="ARBA" id="ARBA00012722"/>
    </source>
</evidence>
<dbReference type="EMBL" id="MF782455">
    <property type="protein sequence ID" value="ATZ80360.1"/>
    <property type="molecule type" value="Genomic_DNA"/>
</dbReference>
<keyword evidence="2 9" id="KW-0436">Ligase</keyword>
<dbReference type="Gene3D" id="3.40.50.10190">
    <property type="entry name" value="BRCT domain"/>
    <property type="match status" value="1"/>
</dbReference>
<dbReference type="InterPro" id="IPR013840">
    <property type="entry name" value="DNAligase_N"/>
</dbReference>
<dbReference type="GO" id="GO:0000166">
    <property type="term" value="F:nucleotide binding"/>
    <property type="evidence" value="ECO:0007669"/>
    <property type="project" value="InterPro"/>
</dbReference>
<protein>
    <recommendedName>
        <fullName evidence="1">DNA ligase (NAD(+))</fullName>
        <ecNumber evidence="1">6.5.1.2</ecNumber>
    </recommendedName>
</protein>
<dbReference type="GO" id="GO:0003911">
    <property type="term" value="F:DNA ligase (NAD+) activity"/>
    <property type="evidence" value="ECO:0007669"/>
    <property type="project" value="UniProtKB-EC"/>
</dbReference>